<dbReference type="GO" id="GO:0006412">
    <property type="term" value="P:translation"/>
    <property type="evidence" value="ECO:0007669"/>
    <property type="project" value="InterPro"/>
</dbReference>
<organism evidence="3 4">
    <name type="scientific">Halopseudomonas pelagia</name>
    <dbReference type="NCBI Taxonomy" id="553151"/>
    <lineage>
        <taxon>Bacteria</taxon>
        <taxon>Pseudomonadati</taxon>
        <taxon>Pseudomonadota</taxon>
        <taxon>Gammaproteobacteria</taxon>
        <taxon>Pseudomonadales</taxon>
        <taxon>Pseudomonadaceae</taxon>
        <taxon>Halopseudomonas</taxon>
    </lineage>
</organism>
<dbReference type="EMBL" id="NWMT01000174">
    <property type="protein sequence ID" value="PCC98959.1"/>
    <property type="molecule type" value="Genomic_DNA"/>
</dbReference>
<accession>A0AA91Z5S3</accession>
<dbReference type="PANTHER" id="PTHR11722:SF0">
    <property type="entry name" value="LARGE RIBOSOMAL SUBUNIT PROTEIN EL13"/>
    <property type="match status" value="1"/>
</dbReference>
<sequence>MESLQTNVQRIKEYRARLILFPKGKKVLKGEANEEERKLATQLR</sequence>
<keyword evidence="1" id="KW-0689">Ribosomal protein</keyword>
<evidence type="ECO:0000313" key="3">
    <source>
        <dbReference type="EMBL" id="PCC98959.1"/>
    </source>
</evidence>
<dbReference type="Pfam" id="PF01294">
    <property type="entry name" value="Ribosomal_L13e"/>
    <property type="match status" value="1"/>
</dbReference>
<protein>
    <submittedName>
        <fullName evidence="3">Uncharacterized protein</fullName>
    </submittedName>
</protein>
<comment type="caution">
    <text evidence="3">The sequence shown here is derived from an EMBL/GenBank/DDBJ whole genome shotgun (WGS) entry which is preliminary data.</text>
</comment>
<feature type="non-terminal residue" evidence="3">
    <location>
        <position position="44"/>
    </location>
</feature>
<evidence type="ECO:0000256" key="2">
    <source>
        <dbReference type="ARBA" id="ARBA00023274"/>
    </source>
</evidence>
<dbReference type="GO" id="GO:0003723">
    <property type="term" value="F:RNA binding"/>
    <property type="evidence" value="ECO:0007669"/>
    <property type="project" value="TreeGrafter"/>
</dbReference>
<reference evidence="3 4" key="1">
    <citation type="submission" date="2017-09" db="EMBL/GenBank/DDBJ databases">
        <title>Bacterial and phytoplankton interrelationship in Kongsfjorden, an Arctic fjord.</title>
        <authorList>
            <person name="Sinha R."/>
            <person name="Krishnan K."/>
        </authorList>
    </citation>
    <scope>NUCLEOTIDE SEQUENCE [LARGE SCALE GENOMIC DNA]</scope>
    <source>
        <strain evidence="3 4">58</strain>
    </source>
</reference>
<dbReference type="PANTHER" id="PTHR11722">
    <property type="entry name" value="60S RIBOSOMAL PROTEIN L13"/>
    <property type="match status" value="1"/>
</dbReference>
<dbReference type="GO" id="GO:0003735">
    <property type="term" value="F:structural constituent of ribosome"/>
    <property type="evidence" value="ECO:0007669"/>
    <property type="project" value="InterPro"/>
</dbReference>
<dbReference type="GO" id="GO:0022625">
    <property type="term" value="C:cytosolic large ribosomal subunit"/>
    <property type="evidence" value="ECO:0007669"/>
    <property type="project" value="TreeGrafter"/>
</dbReference>
<name>A0AA91Z5S3_9GAMM</name>
<evidence type="ECO:0000256" key="1">
    <source>
        <dbReference type="ARBA" id="ARBA00022980"/>
    </source>
</evidence>
<evidence type="ECO:0000313" key="4">
    <source>
        <dbReference type="Proteomes" id="UP000243750"/>
    </source>
</evidence>
<dbReference type="AlphaFoldDB" id="A0AA91Z5S3"/>
<proteinExistence type="predicted"/>
<keyword evidence="2" id="KW-0687">Ribonucleoprotein</keyword>
<dbReference type="Proteomes" id="UP000243750">
    <property type="component" value="Unassembled WGS sequence"/>
</dbReference>
<gene>
    <name evidence="3" type="ORF">CO192_12990</name>
</gene>
<dbReference type="InterPro" id="IPR001380">
    <property type="entry name" value="Ribosomal_eL13"/>
</dbReference>